<accession>A0ABY4BQ19</accession>
<evidence type="ECO:0000313" key="2">
    <source>
        <dbReference type="Proteomes" id="UP000831460"/>
    </source>
</evidence>
<reference evidence="1 2" key="1">
    <citation type="submission" date="2022-03" db="EMBL/GenBank/DDBJ databases">
        <title>Chryseobacterium sp. isolated from particulate matters in swine house.</title>
        <authorList>
            <person name="Won M."/>
            <person name="Kim S.-J."/>
            <person name="Kwon S.-W."/>
        </authorList>
    </citation>
    <scope>NUCLEOTIDE SEQUENCE [LARGE SCALE GENOMIC DNA]</scope>
    <source>
        <strain evidence="1 2">SC2-2</strain>
    </source>
</reference>
<dbReference type="Proteomes" id="UP000831460">
    <property type="component" value="Chromosome"/>
</dbReference>
<dbReference type="EMBL" id="CP094532">
    <property type="protein sequence ID" value="UOE41300.1"/>
    <property type="molecule type" value="Genomic_DNA"/>
</dbReference>
<keyword evidence="2" id="KW-1185">Reference proteome</keyword>
<organism evidence="1 2">
    <name type="scientific">Chryseobacterium suipulveris</name>
    <dbReference type="NCBI Taxonomy" id="2929800"/>
    <lineage>
        <taxon>Bacteria</taxon>
        <taxon>Pseudomonadati</taxon>
        <taxon>Bacteroidota</taxon>
        <taxon>Flavobacteriia</taxon>
        <taxon>Flavobacteriales</taxon>
        <taxon>Weeksellaceae</taxon>
        <taxon>Chryseobacterium group</taxon>
        <taxon>Chryseobacterium</taxon>
    </lineage>
</organism>
<evidence type="ECO:0000313" key="1">
    <source>
        <dbReference type="EMBL" id="UOE41300.1"/>
    </source>
</evidence>
<dbReference type="RefSeq" id="WP_179209397.1">
    <property type="nucleotide sequence ID" value="NZ_CP094532.1"/>
</dbReference>
<gene>
    <name evidence="1" type="ORF">MTP09_01245</name>
</gene>
<proteinExistence type="predicted"/>
<name>A0ABY4BQ19_9FLAO</name>
<sequence>MLRFSSNSHSRNFTRLATAAIAKMSAVTPNHTIAKRKDAQETVAETFAVLLNTLF</sequence>
<protein>
    <submittedName>
        <fullName evidence="1">Uncharacterized protein</fullName>
    </submittedName>
</protein>